<accession>A0A0F9SFF8</accession>
<comment type="caution">
    <text evidence="1">The sequence shown here is derived from an EMBL/GenBank/DDBJ whole genome shotgun (WGS) entry which is preliminary data.</text>
</comment>
<proteinExistence type="predicted"/>
<evidence type="ECO:0000313" key="1">
    <source>
        <dbReference type="EMBL" id="KKN61022.1"/>
    </source>
</evidence>
<gene>
    <name evidence="1" type="ORF">LCGC14_0526480</name>
</gene>
<dbReference type="EMBL" id="LAZR01000675">
    <property type="protein sequence ID" value="KKN61022.1"/>
    <property type="molecule type" value="Genomic_DNA"/>
</dbReference>
<name>A0A0F9SFF8_9ZZZZ</name>
<sequence length="61" mass="7260">MSLTKDERELWIEVVKTVLESEHMLPSRWPEEFEQTLFGAKLACDIADTVVERLREAKEYY</sequence>
<dbReference type="AlphaFoldDB" id="A0A0F9SFF8"/>
<protein>
    <submittedName>
        <fullName evidence="1">Uncharacterized protein</fullName>
    </submittedName>
</protein>
<organism evidence="1">
    <name type="scientific">marine sediment metagenome</name>
    <dbReference type="NCBI Taxonomy" id="412755"/>
    <lineage>
        <taxon>unclassified sequences</taxon>
        <taxon>metagenomes</taxon>
        <taxon>ecological metagenomes</taxon>
    </lineage>
</organism>
<reference evidence="1" key="1">
    <citation type="journal article" date="2015" name="Nature">
        <title>Complex archaea that bridge the gap between prokaryotes and eukaryotes.</title>
        <authorList>
            <person name="Spang A."/>
            <person name="Saw J.H."/>
            <person name="Jorgensen S.L."/>
            <person name="Zaremba-Niedzwiedzka K."/>
            <person name="Martijn J."/>
            <person name="Lind A.E."/>
            <person name="van Eijk R."/>
            <person name="Schleper C."/>
            <person name="Guy L."/>
            <person name="Ettema T.J."/>
        </authorList>
    </citation>
    <scope>NUCLEOTIDE SEQUENCE</scope>
</reference>